<dbReference type="HAMAP" id="MF_01987">
    <property type="entry name" value="Ribokinase"/>
    <property type="match status" value="1"/>
</dbReference>
<keyword evidence="12" id="KW-0539">Nucleus</keyword>
<keyword evidence="11 12" id="KW-0119">Carbohydrate metabolism</keyword>
<name>A0A7R9BMT4_9CRUS</name>
<evidence type="ECO:0000256" key="9">
    <source>
        <dbReference type="ARBA" id="ARBA00022842"/>
    </source>
</evidence>
<keyword evidence="4 12" id="KW-0808">Transferase</keyword>
<dbReference type="AlphaFoldDB" id="A0A7R9BMT4"/>
<dbReference type="OrthoDB" id="415590at2759"/>
<dbReference type="GO" id="GO:0046872">
    <property type="term" value="F:metal ion binding"/>
    <property type="evidence" value="ECO:0007669"/>
    <property type="project" value="UniProtKB-KW"/>
</dbReference>
<dbReference type="CDD" id="cd01174">
    <property type="entry name" value="ribokinase"/>
    <property type="match status" value="1"/>
</dbReference>
<feature type="binding site" evidence="12">
    <location>
        <position position="332"/>
    </location>
    <ligand>
        <name>K(+)</name>
        <dbReference type="ChEBI" id="CHEBI:29103"/>
    </ligand>
</feature>
<comment type="similarity">
    <text evidence="1">Belongs to the carbohydrate kinase pfkB family.</text>
</comment>
<evidence type="ECO:0000256" key="5">
    <source>
        <dbReference type="ARBA" id="ARBA00022723"/>
    </source>
</evidence>
<feature type="binding site" evidence="12">
    <location>
        <position position="285"/>
    </location>
    <ligand>
        <name>K(+)</name>
        <dbReference type="ChEBI" id="CHEBI:29103"/>
    </ligand>
</feature>
<evidence type="ECO:0000256" key="6">
    <source>
        <dbReference type="ARBA" id="ARBA00022741"/>
    </source>
</evidence>
<evidence type="ECO:0000256" key="12">
    <source>
        <dbReference type="HAMAP-Rule" id="MF_03215"/>
    </source>
</evidence>
<comment type="function">
    <text evidence="12">Catalyzes the phosphorylation of ribose at O-5 in a reaction requiring ATP and magnesium. The resulting D-ribose-5-phosphate can then be used either for sythesis of nucleotides, histidine, and tryptophan, or as a component of the pentose phosphate pathway.</text>
</comment>
<dbReference type="InterPro" id="IPR002139">
    <property type="entry name" value="Ribo/fructo_kinase"/>
</dbReference>
<sequence length="346" mass="36862">MEGNLLISRKSSPVHSSVALDQPRPQEIFDNMLEKKIDICFIGGIIMDMTSYMDAFPKPGETKVGHRFEAGYGGKAANQAALAAKLGAKCAMVARVGDDANGRSYIDHFRSLGINVNNIRTSDKSSTGAANIWVDDSGMNCICVILGANLDMTKQDILDAEDTIAASAAVVIGLELDIDIAHFAIQIAGKHKVQCLLNAAPMPKDMHEDFFCIPDVFNVNESEASIATGIAVTDAESAKLAARHLVEKKHCKTVIITLGENGAVFGSNDGAQFVHVPTDPVKAVDTTGAGDAFCGALAFFWAKYPDLPVETIVKKCCDVATMSVLKPGTQASFPSREELPEGFIPA</sequence>
<dbReference type="PRINTS" id="PR00990">
    <property type="entry name" value="RIBOKINASE"/>
</dbReference>
<comment type="catalytic activity">
    <reaction evidence="12">
        <text>D-ribose + ATP = D-ribose 5-phosphate + ADP + H(+)</text>
        <dbReference type="Rhea" id="RHEA:13697"/>
        <dbReference type="ChEBI" id="CHEBI:15378"/>
        <dbReference type="ChEBI" id="CHEBI:30616"/>
        <dbReference type="ChEBI" id="CHEBI:47013"/>
        <dbReference type="ChEBI" id="CHEBI:78346"/>
        <dbReference type="ChEBI" id="CHEBI:456216"/>
        <dbReference type="EC" id="2.7.1.15"/>
    </reaction>
</comment>
<dbReference type="InterPro" id="IPR011877">
    <property type="entry name" value="Ribokinase"/>
</dbReference>
<feature type="binding site" evidence="12">
    <location>
        <position position="326"/>
    </location>
    <ligand>
        <name>K(+)</name>
        <dbReference type="ChEBI" id="CHEBI:29103"/>
    </ligand>
</feature>
<feature type="binding site" evidence="12">
    <location>
        <position position="328"/>
    </location>
    <ligand>
        <name>K(+)</name>
        <dbReference type="ChEBI" id="CHEBI:29103"/>
    </ligand>
</feature>
<feature type="binding site" evidence="12">
    <location>
        <begin position="46"/>
        <end position="48"/>
    </location>
    <ligand>
        <name>substrate</name>
    </ligand>
</feature>
<keyword evidence="9 12" id="KW-0460">Magnesium</keyword>
<evidence type="ECO:0000256" key="4">
    <source>
        <dbReference type="ARBA" id="ARBA00022679"/>
    </source>
</evidence>
<dbReference type="Pfam" id="PF00294">
    <property type="entry name" value="PfkB"/>
    <property type="match status" value="1"/>
</dbReference>
<protein>
    <recommendedName>
        <fullName evidence="3 12">Ribokinase</fullName>
        <shortName evidence="12">RK</shortName>
        <ecNumber evidence="2 12">2.7.1.15</ecNumber>
    </recommendedName>
</protein>
<gene>
    <name evidence="14" type="ORF">NMOB1V02_LOCUS4882</name>
</gene>
<comment type="caution">
    <text evidence="12">Lacks conserved residue(s) required for the propagation of feature annotation.</text>
</comment>
<comment type="similarity">
    <text evidence="12">Belongs to the carbohydrate kinase PfkB family. Ribokinase subfamily.</text>
</comment>
<feature type="binding site" evidence="12">
    <location>
        <begin position="257"/>
        <end position="262"/>
    </location>
    <ligand>
        <name>ATP</name>
        <dbReference type="ChEBI" id="CHEBI:30616"/>
    </ligand>
</feature>
<dbReference type="PANTHER" id="PTHR10584">
    <property type="entry name" value="SUGAR KINASE"/>
    <property type="match status" value="1"/>
</dbReference>
<feature type="binding site" evidence="12">
    <location>
        <position position="175"/>
    </location>
    <ligand>
        <name>substrate</name>
    </ligand>
</feature>
<keyword evidence="12" id="KW-0963">Cytoplasm</keyword>
<feature type="binding site" evidence="12">
    <location>
        <position position="287"/>
    </location>
    <ligand>
        <name>K(+)</name>
        <dbReference type="ChEBI" id="CHEBI:29103"/>
    </ligand>
</feature>
<reference evidence="14" key="1">
    <citation type="submission" date="2020-11" db="EMBL/GenBank/DDBJ databases">
        <authorList>
            <person name="Tran Van P."/>
        </authorList>
    </citation>
    <scope>NUCLEOTIDE SEQUENCE</scope>
</reference>
<keyword evidence="10 12" id="KW-0630">Potassium</keyword>
<evidence type="ECO:0000256" key="3">
    <source>
        <dbReference type="ARBA" id="ARBA00016943"/>
    </source>
</evidence>
<evidence type="ECO:0000313" key="15">
    <source>
        <dbReference type="Proteomes" id="UP000678499"/>
    </source>
</evidence>
<dbReference type="EMBL" id="CAJPEX010000806">
    <property type="protein sequence ID" value="CAG0917293.1"/>
    <property type="molecule type" value="Genomic_DNA"/>
</dbReference>
<dbReference type="InterPro" id="IPR029056">
    <property type="entry name" value="Ribokinase-like"/>
</dbReference>
<feature type="binding site" evidence="12">
    <location>
        <begin position="74"/>
        <end position="78"/>
    </location>
    <ligand>
        <name>substrate</name>
    </ligand>
</feature>
<accession>A0A7R9BMT4</accession>
<feature type="binding site" evidence="12">
    <location>
        <position position="291"/>
    </location>
    <ligand>
        <name>substrate</name>
    </ligand>
</feature>
<evidence type="ECO:0000256" key="2">
    <source>
        <dbReference type="ARBA" id="ARBA00012035"/>
    </source>
</evidence>
<dbReference type="InterPro" id="IPR002173">
    <property type="entry name" value="Carboh/pur_kinase_PfkB_CS"/>
</dbReference>
<dbReference type="EC" id="2.7.1.15" evidence="2 12"/>
<evidence type="ECO:0000256" key="10">
    <source>
        <dbReference type="ARBA" id="ARBA00022958"/>
    </source>
</evidence>
<keyword evidence="7 12" id="KW-0418">Kinase</keyword>
<organism evidence="14">
    <name type="scientific">Notodromas monacha</name>
    <dbReference type="NCBI Taxonomy" id="399045"/>
    <lineage>
        <taxon>Eukaryota</taxon>
        <taxon>Metazoa</taxon>
        <taxon>Ecdysozoa</taxon>
        <taxon>Arthropoda</taxon>
        <taxon>Crustacea</taxon>
        <taxon>Oligostraca</taxon>
        <taxon>Ostracoda</taxon>
        <taxon>Podocopa</taxon>
        <taxon>Podocopida</taxon>
        <taxon>Cypridocopina</taxon>
        <taxon>Cypridoidea</taxon>
        <taxon>Cyprididae</taxon>
        <taxon>Notodromas</taxon>
    </lineage>
</organism>
<dbReference type="Gene3D" id="3.40.1190.20">
    <property type="match status" value="1"/>
</dbReference>
<evidence type="ECO:0000256" key="7">
    <source>
        <dbReference type="ARBA" id="ARBA00022777"/>
    </source>
</evidence>
<feature type="binding site" evidence="12">
    <location>
        <begin position="290"/>
        <end position="291"/>
    </location>
    <ligand>
        <name>ATP</name>
        <dbReference type="ChEBI" id="CHEBI:30616"/>
    </ligand>
</feature>
<keyword evidence="6 12" id="KW-0547">Nucleotide-binding</keyword>
<dbReference type="GO" id="GO:0005524">
    <property type="term" value="F:ATP binding"/>
    <property type="evidence" value="ECO:0007669"/>
    <property type="project" value="UniProtKB-UniRule"/>
</dbReference>
<evidence type="ECO:0000259" key="13">
    <source>
        <dbReference type="Pfam" id="PF00294"/>
    </source>
</evidence>
<feature type="binding site" evidence="12">
    <location>
        <position position="323"/>
    </location>
    <ligand>
        <name>K(+)</name>
        <dbReference type="ChEBI" id="CHEBI:29103"/>
    </ligand>
</feature>
<proteinExistence type="inferred from homology"/>
<dbReference type="EMBL" id="OA882843">
    <property type="protein sequence ID" value="CAD7277141.1"/>
    <property type="molecule type" value="Genomic_DNA"/>
</dbReference>
<dbReference type="PROSITE" id="PS00584">
    <property type="entry name" value="PFKB_KINASES_2"/>
    <property type="match status" value="1"/>
</dbReference>
<keyword evidence="15" id="KW-1185">Reference proteome</keyword>
<comment type="cofactor">
    <cofactor evidence="12">
        <name>Mg(2+)</name>
        <dbReference type="ChEBI" id="CHEBI:18420"/>
    </cofactor>
    <text evidence="12">Requires a divalent cation, most likely magnesium in vivo, as an electrophilic catalyst to aid phosphoryl group transfer. It is the chelate of the metal and the nucleotide that is the actual substrate.</text>
</comment>
<dbReference type="GO" id="GO:0004747">
    <property type="term" value="F:ribokinase activity"/>
    <property type="evidence" value="ECO:0007669"/>
    <property type="project" value="UniProtKB-UniRule"/>
</dbReference>
<comment type="subcellular location">
    <subcellularLocation>
        <location evidence="12">Cytoplasm</location>
    </subcellularLocation>
    <subcellularLocation>
        <location evidence="12">Nucleus</location>
    </subcellularLocation>
</comment>
<feature type="active site" description="Proton acceptor" evidence="12">
    <location>
        <position position="291"/>
    </location>
</feature>
<dbReference type="GO" id="GO:0005634">
    <property type="term" value="C:nucleus"/>
    <property type="evidence" value="ECO:0007669"/>
    <property type="project" value="UniProtKB-SubCell"/>
</dbReference>
<evidence type="ECO:0000313" key="14">
    <source>
        <dbReference type="EMBL" id="CAD7277141.1"/>
    </source>
</evidence>
<keyword evidence="5 12" id="KW-0479">Metal-binding</keyword>
<feature type="binding site" evidence="12">
    <location>
        <position position="278"/>
    </location>
    <ligand>
        <name>ATP</name>
        <dbReference type="ChEBI" id="CHEBI:30616"/>
    </ligand>
</feature>
<comment type="subunit">
    <text evidence="12">Homodimer.</text>
</comment>
<dbReference type="InterPro" id="IPR011611">
    <property type="entry name" value="PfkB_dom"/>
</dbReference>
<dbReference type="UniPathway" id="UPA00916">
    <property type="reaction ID" value="UER00889"/>
</dbReference>
<dbReference type="SUPFAM" id="SSF53613">
    <property type="entry name" value="Ribokinase-like"/>
    <property type="match status" value="1"/>
</dbReference>
<keyword evidence="8 12" id="KW-0067">ATP-binding</keyword>
<dbReference type="PANTHER" id="PTHR10584:SF166">
    <property type="entry name" value="RIBOKINASE"/>
    <property type="match status" value="1"/>
</dbReference>
<evidence type="ECO:0000256" key="11">
    <source>
        <dbReference type="ARBA" id="ARBA00023277"/>
    </source>
</evidence>
<feature type="binding site" evidence="12">
    <location>
        <position position="220"/>
    </location>
    <ligand>
        <name>ATP</name>
        <dbReference type="ChEBI" id="CHEBI:30616"/>
    </ligand>
</feature>
<dbReference type="GO" id="GO:0019303">
    <property type="term" value="P:D-ribose catabolic process"/>
    <property type="evidence" value="ECO:0007669"/>
    <property type="project" value="UniProtKB-UniRule"/>
</dbReference>
<dbReference type="Proteomes" id="UP000678499">
    <property type="component" value="Unassembled WGS sequence"/>
</dbReference>
<feature type="domain" description="Carbohydrate kinase PfkB" evidence="13">
    <location>
        <begin position="38"/>
        <end position="335"/>
    </location>
</feature>
<comment type="activity regulation">
    <text evidence="12">Activated by a monovalent cation that binds near, but not in, the active site. The most likely occupant of the site in vivo is potassium. Ion binding induces a conformational change that may alter substrate affinity.</text>
</comment>
<comment type="pathway">
    <text evidence="12">Carbohydrate metabolism; D-ribose degradation; D-ribose 5-phosphate from beta-D-ribopyranose: step 2/2.</text>
</comment>
<evidence type="ECO:0000256" key="8">
    <source>
        <dbReference type="ARBA" id="ARBA00022840"/>
    </source>
</evidence>
<dbReference type="GO" id="GO:0005829">
    <property type="term" value="C:cytosol"/>
    <property type="evidence" value="ECO:0007669"/>
    <property type="project" value="TreeGrafter"/>
</dbReference>
<evidence type="ECO:0000256" key="1">
    <source>
        <dbReference type="ARBA" id="ARBA00005380"/>
    </source>
</evidence>